<keyword evidence="9" id="KW-1185">Reference proteome</keyword>
<evidence type="ECO:0000256" key="6">
    <source>
        <dbReference type="ARBA" id="ARBA00023136"/>
    </source>
</evidence>
<feature type="transmembrane region" description="Helical" evidence="7">
    <location>
        <begin position="193"/>
        <end position="211"/>
    </location>
</feature>
<evidence type="ECO:0000313" key="8">
    <source>
        <dbReference type="EMBL" id="MDU8993180.1"/>
    </source>
</evidence>
<protein>
    <submittedName>
        <fullName evidence="8">Cytochrome d ubiquinol oxidase subunit II</fullName>
    </submittedName>
</protein>
<keyword evidence="5 7" id="KW-1133">Transmembrane helix</keyword>
<feature type="transmembrane region" description="Helical" evidence="7">
    <location>
        <begin position="79"/>
        <end position="97"/>
    </location>
</feature>
<dbReference type="RefSeq" id="WP_143609726.1">
    <property type="nucleotide sequence ID" value="NZ_CP107955.1"/>
</dbReference>
<organism evidence="8 9">
    <name type="scientific">Streptomyces mirabilis</name>
    <dbReference type="NCBI Taxonomy" id="68239"/>
    <lineage>
        <taxon>Bacteria</taxon>
        <taxon>Bacillati</taxon>
        <taxon>Actinomycetota</taxon>
        <taxon>Actinomycetes</taxon>
        <taxon>Kitasatosporales</taxon>
        <taxon>Streptomycetaceae</taxon>
        <taxon>Streptomyces</taxon>
    </lineage>
</organism>
<proteinExistence type="inferred from homology"/>
<evidence type="ECO:0000256" key="2">
    <source>
        <dbReference type="ARBA" id="ARBA00007543"/>
    </source>
</evidence>
<gene>
    <name evidence="8" type="ORF">PU648_12570</name>
</gene>
<feature type="transmembrane region" description="Helical" evidence="7">
    <location>
        <begin position="223"/>
        <end position="245"/>
    </location>
</feature>
<comment type="similarity">
    <text evidence="2">Belongs to the cytochrome ubiquinol oxidase subunit 2 family.</text>
</comment>
<reference evidence="8 9" key="1">
    <citation type="submission" date="2023-02" db="EMBL/GenBank/DDBJ databases">
        <authorList>
            <person name="Maleckis M."/>
        </authorList>
    </citation>
    <scope>NUCLEOTIDE SEQUENCE [LARGE SCALE GENOMIC DNA]</scope>
    <source>
        <strain evidence="8 9">P8-A2</strain>
    </source>
</reference>
<dbReference type="PANTHER" id="PTHR43141:SF4">
    <property type="entry name" value="CYTOCHROME BD2 SUBUNIT II"/>
    <property type="match status" value="1"/>
</dbReference>
<dbReference type="PANTHER" id="PTHR43141">
    <property type="entry name" value="CYTOCHROME BD2 SUBUNIT II"/>
    <property type="match status" value="1"/>
</dbReference>
<evidence type="ECO:0000256" key="1">
    <source>
        <dbReference type="ARBA" id="ARBA00004651"/>
    </source>
</evidence>
<feature type="transmembrane region" description="Helical" evidence="7">
    <location>
        <begin position="357"/>
        <end position="374"/>
    </location>
</feature>
<dbReference type="Proteomes" id="UP001257627">
    <property type="component" value="Unassembled WGS sequence"/>
</dbReference>
<feature type="transmembrane region" description="Helical" evidence="7">
    <location>
        <begin position="153"/>
        <end position="173"/>
    </location>
</feature>
<feature type="transmembrane region" description="Helical" evidence="7">
    <location>
        <begin position="6"/>
        <end position="34"/>
    </location>
</feature>
<feature type="transmembrane region" description="Helical" evidence="7">
    <location>
        <begin position="109"/>
        <end position="133"/>
    </location>
</feature>
<dbReference type="InterPro" id="IPR003317">
    <property type="entry name" value="Cyt-d_oxidase_su2"/>
</dbReference>
<comment type="caution">
    <text evidence="8">The sequence shown here is derived from an EMBL/GenBank/DDBJ whole genome shotgun (WGS) entry which is preliminary data.</text>
</comment>
<evidence type="ECO:0000256" key="4">
    <source>
        <dbReference type="ARBA" id="ARBA00022692"/>
    </source>
</evidence>
<keyword evidence="6 7" id="KW-0472">Membrane</keyword>
<feature type="transmembrane region" description="Helical" evidence="7">
    <location>
        <begin position="55"/>
        <end position="73"/>
    </location>
</feature>
<evidence type="ECO:0000256" key="5">
    <source>
        <dbReference type="ARBA" id="ARBA00022989"/>
    </source>
</evidence>
<feature type="transmembrane region" description="Helical" evidence="7">
    <location>
        <begin position="380"/>
        <end position="399"/>
    </location>
</feature>
<feature type="transmembrane region" description="Helical" evidence="7">
    <location>
        <begin position="254"/>
        <end position="273"/>
    </location>
</feature>
<dbReference type="Pfam" id="PF02322">
    <property type="entry name" value="Cyt_bd_oxida_II"/>
    <property type="match status" value="1"/>
</dbReference>
<comment type="subcellular location">
    <subcellularLocation>
        <location evidence="1">Cell membrane</location>
        <topology evidence="1">Multi-pass membrane protein</topology>
    </subcellularLocation>
</comment>
<evidence type="ECO:0000256" key="3">
    <source>
        <dbReference type="ARBA" id="ARBA00022475"/>
    </source>
</evidence>
<evidence type="ECO:0000256" key="7">
    <source>
        <dbReference type="SAM" id="Phobius"/>
    </source>
</evidence>
<evidence type="ECO:0000313" key="9">
    <source>
        <dbReference type="Proteomes" id="UP001257627"/>
    </source>
</evidence>
<dbReference type="EMBL" id="JARAKF010000001">
    <property type="protein sequence ID" value="MDU8993180.1"/>
    <property type="molecule type" value="Genomic_DNA"/>
</dbReference>
<feature type="transmembrane region" description="Helical" evidence="7">
    <location>
        <begin position="293"/>
        <end position="313"/>
    </location>
</feature>
<name>A0ABU3UGX8_9ACTN</name>
<keyword evidence="3" id="KW-1003">Cell membrane</keyword>
<keyword evidence="4 7" id="KW-0812">Transmembrane</keyword>
<accession>A0ABU3UGX8</accession>
<sequence length="432" mass="45737">MLEYASYTLVLISLAMYVVLDGYDLGVGMLSLAARPERRREYGEIVATAWDANESWIILAGVVLWAGLPGAYAVILPSVYLPLIGMLIAIILRGLGLEMQSAADGYRRGWALLFGGASLAATVCQGLVLGAVLTGPHQRNGTFQGGAFDWLSLYSVLCSLGLVAVYLLAGAAWLQDKAEGWSQSDVRRTGRSLLVVTAVMAVVLGLLLPSADPEQSQLGQPLRAVLFWLAVVAAVVAAVIAWYGFGRRPDWRPFAAVATMTVCGLLGLAVVSVPVVVPPGLTVQQAASPHSSQLFLVLGVGLCMPFVLAYNTYAWRSFRGKYTDPVESPIPPLHARTYPLAVSPAPSGTLRTITRRSLLVVLGILATALSQDVFGGVADWIGPVGVTVLGCAALAAWIVGDRRDRRAGYFHADITDTTGIADVAGIEAETTS</sequence>